<dbReference type="PANTHER" id="PTHR10815">
    <property type="entry name" value="METHYLATED-DNA--PROTEIN-CYSTEINE METHYLTRANSFERASE"/>
    <property type="match status" value="1"/>
</dbReference>
<evidence type="ECO:0000256" key="6">
    <source>
        <dbReference type="ARBA" id="ARBA00023204"/>
    </source>
</evidence>
<dbReference type="SUPFAM" id="SSF46767">
    <property type="entry name" value="Methylated DNA-protein cysteine methyltransferase, C-terminal domain"/>
    <property type="match status" value="1"/>
</dbReference>
<feature type="active site" description="Nucleophile; methyl group acceptor" evidence="8">
    <location>
        <position position="129"/>
    </location>
</feature>
<dbReference type="InterPro" id="IPR014048">
    <property type="entry name" value="MethylDNA_cys_MeTrfase_DNA-bd"/>
</dbReference>
<evidence type="ECO:0000256" key="7">
    <source>
        <dbReference type="ARBA" id="ARBA00049348"/>
    </source>
</evidence>
<dbReference type="PROSITE" id="PS00374">
    <property type="entry name" value="MGMT"/>
    <property type="match status" value="1"/>
</dbReference>
<comment type="subcellular location">
    <subcellularLocation>
        <location evidence="8">Cytoplasm</location>
    </subcellularLocation>
</comment>
<feature type="domain" description="Methylguanine DNA methyltransferase ribonuclease-like" evidence="10">
    <location>
        <begin position="5"/>
        <end position="72"/>
    </location>
</feature>
<comment type="catalytic activity">
    <reaction evidence="1 8">
        <text>a 4-O-methyl-thymidine in DNA + L-cysteinyl-[protein] = a thymidine in DNA + S-methyl-L-cysteinyl-[protein]</text>
        <dbReference type="Rhea" id="RHEA:53428"/>
        <dbReference type="Rhea" id="RHEA-COMP:10131"/>
        <dbReference type="Rhea" id="RHEA-COMP:10132"/>
        <dbReference type="Rhea" id="RHEA-COMP:13555"/>
        <dbReference type="Rhea" id="RHEA-COMP:13556"/>
        <dbReference type="ChEBI" id="CHEBI:29950"/>
        <dbReference type="ChEBI" id="CHEBI:82612"/>
        <dbReference type="ChEBI" id="CHEBI:137386"/>
        <dbReference type="ChEBI" id="CHEBI:137387"/>
        <dbReference type="EC" id="2.1.1.63"/>
    </reaction>
</comment>
<keyword evidence="4 8" id="KW-0808">Transferase</keyword>
<comment type="similarity">
    <text evidence="8">Belongs to the MGMT family.</text>
</comment>
<dbReference type="Gene3D" id="3.30.160.70">
    <property type="entry name" value="Methylated DNA-protein cysteine methyltransferase domain"/>
    <property type="match status" value="1"/>
</dbReference>
<feature type="domain" description="Methylated-DNA-[protein]-cysteine S-methyltransferase DNA binding" evidence="9">
    <location>
        <begin position="78"/>
        <end position="157"/>
    </location>
</feature>
<dbReference type="GO" id="GO:0032259">
    <property type="term" value="P:methylation"/>
    <property type="evidence" value="ECO:0007669"/>
    <property type="project" value="UniProtKB-KW"/>
</dbReference>
<comment type="miscellaneous">
    <text evidence="8">This enzyme catalyzes only one turnover and therefore is not strictly catalytic. According to one definition, an enzyme is a biocatalyst that acts repeatedly and over many reaction cycles.</text>
</comment>
<dbReference type="InterPro" id="IPR023546">
    <property type="entry name" value="MGMT"/>
</dbReference>
<evidence type="ECO:0000313" key="11">
    <source>
        <dbReference type="EMBL" id="MDG3007037.1"/>
    </source>
</evidence>
<dbReference type="PANTHER" id="PTHR10815:SF13">
    <property type="entry name" value="METHYLATED-DNA--PROTEIN-CYSTEINE METHYLTRANSFERASE"/>
    <property type="match status" value="1"/>
</dbReference>
<sequence length="171" mass="18583">MIETIRHARYTSPIGELLLATKGDRLCGLHMIDDPSDPRLAAAGGGDAFLDEIRQQLDAYFEGRSRGFQTPLLQDGTAFQRKVWAELAKVPYGETISYAELARRVGDPKASRAVGGANGRNPIAVIVPCHRVIAADGRLGGFGGGLDRKLWLLQHEAHVVGREAPALWTSR</sequence>
<dbReference type="InterPro" id="IPR036217">
    <property type="entry name" value="MethylDNA_cys_MeTrfase_DNAb"/>
</dbReference>
<organism evidence="11 12">
    <name type="scientific">Paludisphaera mucosa</name>
    <dbReference type="NCBI Taxonomy" id="3030827"/>
    <lineage>
        <taxon>Bacteria</taxon>
        <taxon>Pseudomonadati</taxon>
        <taxon>Planctomycetota</taxon>
        <taxon>Planctomycetia</taxon>
        <taxon>Isosphaerales</taxon>
        <taxon>Isosphaeraceae</taxon>
        <taxon>Paludisphaera</taxon>
    </lineage>
</organism>
<dbReference type="Pfam" id="PF01035">
    <property type="entry name" value="DNA_binding_1"/>
    <property type="match status" value="1"/>
</dbReference>
<evidence type="ECO:0000256" key="8">
    <source>
        <dbReference type="HAMAP-Rule" id="MF_00772"/>
    </source>
</evidence>
<evidence type="ECO:0000259" key="10">
    <source>
        <dbReference type="Pfam" id="PF02870"/>
    </source>
</evidence>
<keyword evidence="5 8" id="KW-0227">DNA damage</keyword>
<name>A0ABT6FHM3_9BACT</name>
<dbReference type="CDD" id="cd06445">
    <property type="entry name" value="ATase"/>
    <property type="match status" value="1"/>
</dbReference>
<keyword evidence="6 8" id="KW-0234">DNA repair</keyword>
<keyword evidence="3 8" id="KW-0489">Methyltransferase</keyword>
<evidence type="ECO:0000259" key="9">
    <source>
        <dbReference type="Pfam" id="PF01035"/>
    </source>
</evidence>
<dbReference type="HAMAP" id="MF_00772">
    <property type="entry name" value="OGT"/>
    <property type="match status" value="1"/>
</dbReference>
<protein>
    <recommendedName>
        <fullName evidence="8">Methylated-DNA--protein-cysteine methyltransferase</fullName>
        <ecNumber evidence="8">2.1.1.63</ecNumber>
    </recommendedName>
    <alternativeName>
        <fullName evidence="8">6-O-methylguanine-DNA methyltransferase</fullName>
        <shortName evidence="8">MGMT</shortName>
    </alternativeName>
    <alternativeName>
        <fullName evidence="8">O-6-methylguanine-DNA-alkyltransferase</fullName>
    </alternativeName>
</protein>
<evidence type="ECO:0000256" key="4">
    <source>
        <dbReference type="ARBA" id="ARBA00022679"/>
    </source>
</evidence>
<dbReference type="InterPro" id="IPR001497">
    <property type="entry name" value="MethylDNA_cys_MeTrfase_AS"/>
</dbReference>
<keyword evidence="2 8" id="KW-0963">Cytoplasm</keyword>
<dbReference type="InterPro" id="IPR036388">
    <property type="entry name" value="WH-like_DNA-bd_sf"/>
</dbReference>
<dbReference type="InterPro" id="IPR036631">
    <property type="entry name" value="MGMT_N_sf"/>
</dbReference>
<evidence type="ECO:0000256" key="2">
    <source>
        <dbReference type="ARBA" id="ARBA00022490"/>
    </source>
</evidence>
<reference evidence="11 12" key="1">
    <citation type="submission" date="2023-03" db="EMBL/GenBank/DDBJ databases">
        <title>Paludisphaera mucosa sp. nov. a novel planctomycete from northern fen.</title>
        <authorList>
            <person name="Ivanova A."/>
        </authorList>
    </citation>
    <scope>NUCLEOTIDE SEQUENCE [LARGE SCALE GENOMIC DNA]</scope>
    <source>
        <strain evidence="11 12">Pla2</strain>
    </source>
</reference>
<dbReference type="EMBL" id="JARRAG010000002">
    <property type="protein sequence ID" value="MDG3007037.1"/>
    <property type="molecule type" value="Genomic_DNA"/>
</dbReference>
<evidence type="ECO:0000256" key="3">
    <source>
        <dbReference type="ARBA" id="ARBA00022603"/>
    </source>
</evidence>
<dbReference type="EC" id="2.1.1.63" evidence="8"/>
<dbReference type="SUPFAM" id="SSF53155">
    <property type="entry name" value="Methylated DNA-protein cysteine methyltransferase domain"/>
    <property type="match status" value="1"/>
</dbReference>
<dbReference type="Gene3D" id="1.10.10.10">
    <property type="entry name" value="Winged helix-like DNA-binding domain superfamily/Winged helix DNA-binding domain"/>
    <property type="match status" value="1"/>
</dbReference>
<gene>
    <name evidence="11" type="ORF">PZE19_24985</name>
</gene>
<dbReference type="NCBIfam" id="TIGR00589">
    <property type="entry name" value="ogt"/>
    <property type="match status" value="1"/>
</dbReference>
<comment type="catalytic activity">
    <reaction evidence="7 8">
        <text>a 6-O-methyl-2'-deoxyguanosine in DNA + L-cysteinyl-[protein] = S-methyl-L-cysteinyl-[protein] + a 2'-deoxyguanosine in DNA</text>
        <dbReference type="Rhea" id="RHEA:24000"/>
        <dbReference type="Rhea" id="RHEA-COMP:10131"/>
        <dbReference type="Rhea" id="RHEA-COMP:10132"/>
        <dbReference type="Rhea" id="RHEA-COMP:11367"/>
        <dbReference type="Rhea" id="RHEA-COMP:11368"/>
        <dbReference type="ChEBI" id="CHEBI:29950"/>
        <dbReference type="ChEBI" id="CHEBI:82612"/>
        <dbReference type="ChEBI" id="CHEBI:85445"/>
        <dbReference type="ChEBI" id="CHEBI:85448"/>
        <dbReference type="EC" id="2.1.1.63"/>
    </reaction>
</comment>
<dbReference type="Proteomes" id="UP001216907">
    <property type="component" value="Unassembled WGS sequence"/>
</dbReference>
<dbReference type="RefSeq" id="WP_277863327.1">
    <property type="nucleotide sequence ID" value="NZ_JARRAG010000002.1"/>
</dbReference>
<evidence type="ECO:0000313" key="12">
    <source>
        <dbReference type="Proteomes" id="UP001216907"/>
    </source>
</evidence>
<dbReference type="GO" id="GO:0003908">
    <property type="term" value="F:methylated-DNA-[protein]-cysteine S-methyltransferase activity"/>
    <property type="evidence" value="ECO:0007669"/>
    <property type="project" value="UniProtKB-EC"/>
</dbReference>
<keyword evidence="12" id="KW-1185">Reference proteome</keyword>
<comment type="function">
    <text evidence="8">Involved in the cellular defense against the biological effects of O6-methylguanine (O6-MeG) and O4-methylthymine (O4-MeT) in DNA. Repairs the methylated nucleobase in DNA by stoichiometrically transferring the methyl group to a cysteine residue in the enzyme. This is a suicide reaction: the enzyme is irreversibly inactivated.</text>
</comment>
<evidence type="ECO:0000256" key="5">
    <source>
        <dbReference type="ARBA" id="ARBA00022763"/>
    </source>
</evidence>
<dbReference type="Pfam" id="PF02870">
    <property type="entry name" value="Methyltransf_1N"/>
    <property type="match status" value="1"/>
</dbReference>
<evidence type="ECO:0000256" key="1">
    <source>
        <dbReference type="ARBA" id="ARBA00001286"/>
    </source>
</evidence>
<comment type="caution">
    <text evidence="11">The sequence shown here is derived from an EMBL/GenBank/DDBJ whole genome shotgun (WGS) entry which is preliminary data.</text>
</comment>
<proteinExistence type="inferred from homology"/>
<accession>A0ABT6FHM3</accession>
<dbReference type="InterPro" id="IPR008332">
    <property type="entry name" value="MethylG_MeTrfase_N"/>
</dbReference>